<comment type="caution">
    <text evidence="2">The sequence shown here is derived from an EMBL/GenBank/DDBJ whole genome shotgun (WGS) entry which is preliminary data.</text>
</comment>
<feature type="region of interest" description="Disordered" evidence="1">
    <location>
        <begin position="147"/>
        <end position="170"/>
    </location>
</feature>
<accession>A0A0L6V016</accession>
<sequence>MFTCSLRNPSPFHFSCNTIMKLQISIRLKWDNPYNLWFGTNFNLKRLKPSGCLCYVNIPHHLQEGKFRDTSKKAIMTEFPGVSIFSSTDPSHNYDPLSPADFQEIDIEASSPNDSPTHKELQVLVYHEEDNKLNIEDSLAQAEFLSAPGSKQEETEAHDNNSTPSQSDLSLITSCSKPGWDIARSSGACSTSI</sequence>
<gene>
    <name evidence="2" type="ORF">VP01_3234g1</name>
</gene>
<evidence type="ECO:0000313" key="2">
    <source>
        <dbReference type="EMBL" id="KNZ53450.1"/>
    </source>
</evidence>
<dbReference type="VEuPathDB" id="FungiDB:VP01_3234g1"/>
<protein>
    <submittedName>
        <fullName evidence="2">Uncharacterized protein</fullName>
    </submittedName>
</protein>
<name>A0A0L6V016_9BASI</name>
<evidence type="ECO:0000313" key="3">
    <source>
        <dbReference type="Proteomes" id="UP000037035"/>
    </source>
</evidence>
<evidence type="ECO:0000256" key="1">
    <source>
        <dbReference type="SAM" id="MobiDB-lite"/>
    </source>
</evidence>
<dbReference type="EMBL" id="LAVV01008207">
    <property type="protein sequence ID" value="KNZ53450.1"/>
    <property type="molecule type" value="Genomic_DNA"/>
</dbReference>
<keyword evidence="3" id="KW-1185">Reference proteome</keyword>
<dbReference type="AlphaFoldDB" id="A0A0L6V016"/>
<reference evidence="2 3" key="1">
    <citation type="submission" date="2015-08" db="EMBL/GenBank/DDBJ databases">
        <title>Next Generation Sequencing and Analysis of the Genome of Puccinia sorghi L Schw, the Causal Agent of Maize Common Rust.</title>
        <authorList>
            <person name="Rochi L."/>
            <person name="Burguener G."/>
            <person name="Darino M."/>
            <person name="Turjanski A."/>
            <person name="Kreff E."/>
            <person name="Dieguez M.J."/>
            <person name="Sacco F."/>
        </authorList>
    </citation>
    <scope>NUCLEOTIDE SEQUENCE [LARGE SCALE GENOMIC DNA]</scope>
    <source>
        <strain evidence="2 3">RO10H11247</strain>
    </source>
</reference>
<dbReference type="Proteomes" id="UP000037035">
    <property type="component" value="Unassembled WGS sequence"/>
</dbReference>
<organism evidence="2 3">
    <name type="scientific">Puccinia sorghi</name>
    <dbReference type="NCBI Taxonomy" id="27349"/>
    <lineage>
        <taxon>Eukaryota</taxon>
        <taxon>Fungi</taxon>
        <taxon>Dikarya</taxon>
        <taxon>Basidiomycota</taxon>
        <taxon>Pucciniomycotina</taxon>
        <taxon>Pucciniomycetes</taxon>
        <taxon>Pucciniales</taxon>
        <taxon>Pucciniaceae</taxon>
        <taxon>Puccinia</taxon>
    </lineage>
</organism>
<proteinExistence type="predicted"/>
<feature type="compositionally biased region" description="Polar residues" evidence="1">
    <location>
        <begin position="160"/>
        <end position="170"/>
    </location>
</feature>